<evidence type="ECO:0000256" key="6">
    <source>
        <dbReference type="ARBA" id="ARBA00023136"/>
    </source>
</evidence>
<gene>
    <name evidence="9" type="ORF">Micbo1qcDRAFT_225805</name>
</gene>
<dbReference type="PANTHER" id="PTHR23502">
    <property type="entry name" value="MAJOR FACILITATOR SUPERFAMILY"/>
    <property type="match status" value="1"/>
</dbReference>
<feature type="transmembrane region" description="Helical" evidence="8">
    <location>
        <begin position="508"/>
        <end position="533"/>
    </location>
</feature>
<evidence type="ECO:0000256" key="5">
    <source>
        <dbReference type="ARBA" id="ARBA00022989"/>
    </source>
</evidence>
<feature type="transmembrane region" description="Helical" evidence="8">
    <location>
        <begin position="69"/>
        <end position="91"/>
    </location>
</feature>
<feature type="transmembrane region" description="Helical" evidence="8">
    <location>
        <begin position="111"/>
        <end position="129"/>
    </location>
</feature>
<feature type="region of interest" description="Disordered" evidence="7">
    <location>
        <begin position="748"/>
        <end position="805"/>
    </location>
</feature>
<dbReference type="Gene3D" id="1.20.1250.20">
    <property type="entry name" value="MFS general substrate transporter like domains"/>
    <property type="match status" value="1"/>
</dbReference>
<accession>A0A136J1J5</accession>
<keyword evidence="2" id="KW-0813">Transport</keyword>
<feature type="transmembrane region" description="Helical" evidence="8">
    <location>
        <begin position="446"/>
        <end position="466"/>
    </location>
</feature>
<sequence length="805" mass="89176">MRSSRPVPQSHGRVASQHTTLHHGKSRRPQLSLRRRSHVSLQPSRNFSLTRSIKKKPIARDWPVTRKRFVAAMACFNTALIGVLAGIYSGILPSVQYMVVDLDHSMVFGNVGLYLGMALTSFFCWPLPLLHGRKPYIVCSLGIALPLLFPQALAVTEPRSPSTSLWKLAIFIPRTLLGFAMGLVSMNCHSTMTDLFGSSLMSTKPHQEVVDNRDMRRHGGGLGVWLGFWTWCFIGSLATGFVIGGFVIDRMRPSTGFYVCIGMTACGLVINVLCPEVRRANWRRSVSEVKIGQTVSRRLARGEIMMHRVHDGPRWWGQEIYHGVALSLEMLRQPGFAVVAVFASWVYAQVVLIIILLGSLSSRLYHMRPTYVGATVASLALGALAAVPFQKANVLSRARYRPPRTNSMTFDETITWTSHFVRRVIFVLSLPVMGALYVVVSTGPPMHIAVPAVLTAVIGFLSCLGISECNGMLMEAWDCSDLRPGVSSDLRANATFRPRINYSSFPRVNAGFAVIHSFSFVLASVATAVGGLLQRNMGQRAATGVMAAILFVFSSLLLTVLVRFRNVQIIPACKTDVMDKWTTERRISLHRHARAVAVARSQGRTDLDETEAKEPLWRPLILGNPTRKHRRMNLLELGALTRWTEIRKMNRLVDEDAHLNRQAVRAAREEIGRRGTDLMEDIHAFGDVVRSASKRSIRSLHSHNPAEEKRAVKATPASGGHHHVRMPTEVFSERECYIGQTVEEEPDGFVIGDWTNSGEASSGSSSLAVSQVRQRSSVRRDVSDMGHYGMAGATERTSSRSAGPH</sequence>
<evidence type="ECO:0000256" key="8">
    <source>
        <dbReference type="SAM" id="Phobius"/>
    </source>
</evidence>
<keyword evidence="10" id="KW-1185">Reference proteome</keyword>
<proteinExistence type="predicted"/>
<name>A0A136J1J5_9PEZI</name>
<comment type="subcellular location">
    <subcellularLocation>
        <location evidence="1">Cell membrane</location>
        <topology evidence="1">Multi-pass membrane protein</topology>
    </subcellularLocation>
</comment>
<dbReference type="OrthoDB" id="10250282at2759"/>
<feature type="transmembrane region" description="Helical" evidence="8">
    <location>
        <begin position="545"/>
        <end position="564"/>
    </location>
</feature>
<dbReference type="InParanoid" id="A0A136J1J5"/>
<keyword evidence="3" id="KW-1003">Cell membrane</keyword>
<dbReference type="SUPFAM" id="SSF103473">
    <property type="entry name" value="MFS general substrate transporter"/>
    <property type="match status" value="1"/>
</dbReference>
<dbReference type="Proteomes" id="UP000070501">
    <property type="component" value="Unassembled WGS sequence"/>
</dbReference>
<organism evidence="9 10">
    <name type="scientific">Microdochium bolleyi</name>
    <dbReference type="NCBI Taxonomy" id="196109"/>
    <lineage>
        <taxon>Eukaryota</taxon>
        <taxon>Fungi</taxon>
        <taxon>Dikarya</taxon>
        <taxon>Ascomycota</taxon>
        <taxon>Pezizomycotina</taxon>
        <taxon>Sordariomycetes</taxon>
        <taxon>Xylariomycetidae</taxon>
        <taxon>Xylariales</taxon>
        <taxon>Microdochiaceae</taxon>
        <taxon>Microdochium</taxon>
    </lineage>
</organism>
<feature type="compositionally biased region" description="Polar residues" evidence="7">
    <location>
        <begin position="795"/>
        <end position="805"/>
    </location>
</feature>
<protein>
    <recommendedName>
        <fullName evidence="11">Major facilitator superfamily domain-containing protein</fullName>
    </recommendedName>
</protein>
<feature type="transmembrane region" description="Helical" evidence="8">
    <location>
        <begin position="370"/>
        <end position="389"/>
    </location>
</feature>
<dbReference type="AlphaFoldDB" id="A0A136J1J5"/>
<feature type="transmembrane region" description="Helical" evidence="8">
    <location>
        <begin position="136"/>
        <end position="153"/>
    </location>
</feature>
<dbReference type="GO" id="GO:0022857">
    <property type="term" value="F:transmembrane transporter activity"/>
    <property type="evidence" value="ECO:0007669"/>
    <property type="project" value="TreeGrafter"/>
</dbReference>
<reference evidence="10" key="1">
    <citation type="submission" date="2016-02" db="EMBL/GenBank/DDBJ databases">
        <title>Draft genome sequence of Microdochium bolleyi, a fungal endophyte of beachgrass.</title>
        <authorList>
            <consortium name="DOE Joint Genome Institute"/>
            <person name="David A.S."/>
            <person name="May G."/>
            <person name="Haridas S."/>
            <person name="Lim J."/>
            <person name="Wang M."/>
            <person name="Labutti K."/>
            <person name="Lipzen A."/>
            <person name="Barry K."/>
            <person name="Grigoriev I.V."/>
        </authorList>
    </citation>
    <scope>NUCLEOTIDE SEQUENCE [LARGE SCALE GENOMIC DNA]</scope>
    <source>
        <strain evidence="10">J235TASD1</strain>
    </source>
</reference>
<feature type="compositionally biased region" description="Basic residues" evidence="7">
    <location>
        <begin position="20"/>
        <end position="35"/>
    </location>
</feature>
<evidence type="ECO:0000256" key="4">
    <source>
        <dbReference type="ARBA" id="ARBA00022692"/>
    </source>
</evidence>
<dbReference type="PANTHER" id="PTHR23502:SF186">
    <property type="entry name" value="MAJOR FACILITATOR SUPERFAMILY (MFS) PROFILE DOMAIN-CONTAINING PROTEIN"/>
    <property type="match status" value="1"/>
</dbReference>
<evidence type="ECO:0000313" key="10">
    <source>
        <dbReference type="Proteomes" id="UP000070501"/>
    </source>
</evidence>
<feature type="region of interest" description="Disordered" evidence="7">
    <location>
        <begin position="1"/>
        <end position="35"/>
    </location>
</feature>
<dbReference type="InterPro" id="IPR036259">
    <property type="entry name" value="MFS_trans_sf"/>
</dbReference>
<feature type="transmembrane region" description="Helical" evidence="8">
    <location>
        <begin position="420"/>
        <end position="440"/>
    </location>
</feature>
<feature type="transmembrane region" description="Helical" evidence="8">
    <location>
        <begin position="254"/>
        <end position="274"/>
    </location>
</feature>
<evidence type="ECO:0000256" key="7">
    <source>
        <dbReference type="SAM" id="MobiDB-lite"/>
    </source>
</evidence>
<evidence type="ECO:0000256" key="3">
    <source>
        <dbReference type="ARBA" id="ARBA00022475"/>
    </source>
</evidence>
<keyword evidence="6 8" id="KW-0472">Membrane</keyword>
<dbReference type="GO" id="GO:0005886">
    <property type="term" value="C:plasma membrane"/>
    <property type="evidence" value="ECO:0007669"/>
    <property type="project" value="UniProtKB-SubCell"/>
</dbReference>
<dbReference type="STRING" id="196109.A0A136J1J5"/>
<evidence type="ECO:0000256" key="1">
    <source>
        <dbReference type="ARBA" id="ARBA00004651"/>
    </source>
</evidence>
<feature type="transmembrane region" description="Helical" evidence="8">
    <location>
        <begin position="222"/>
        <end position="248"/>
    </location>
</feature>
<evidence type="ECO:0000256" key="2">
    <source>
        <dbReference type="ARBA" id="ARBA00022448"/>
    </source>
</evidence>
<dbReference type="EMBL" id="KQ964251">
    <property type="protein sequence ID" value="KXJ90949.1"/>
    <property type="molecule type" value="Genomic_DNA"/>
</dbReference>
<feature type="region of interest" description="Disordered" evidence="7">
    <location>
        <begin position="696"/>
        <end position="723"/>
    </location>
</feature>
<feature type="transmembrane region" description="Helical" evidence="8">
    <location>
        <begin position="165"/>
        <end position="184"/>
    </location>
</feature>
<feature type="compositionally biased region" description="Low complexity" evidence="7">
    <location>
        <begin position="757"/>
        <end position="775"/>
    </location>
</feature>
<evidence type="ECO:0008006" key="11">
    <source>
        <dbReference type="Google" id="ProtNLM"/>
    </source>
</evidence>
<evidence type="ECO:0000313" key="9">
    <source>
        <dbReference type="EMBL" id="KXJ90949.1"/>
    </source>
</evidence>
<keyword evidence="4 8" id="KW-0812">Transmembrane</keyword>
<feature type="transmembrane region" description="Helical" evidence="8">
    <location>
        <begin position="336"/>
        <end position="358"/>
    </location>
</feature>
<keyword evidence="5 8" id="KW-1133">Transmembrane helix</keyword>